<gene>
    <name evidence="2" type="ORF">HJC23_000769</name>
</gene>
<keyword evidence="3" id="KW-1185">Reference proteome</keyword>
<dbReference type="Proteomes" id="UP001516023">
    <property type="component" value="Unassembled WGS sequence"/>
</dbReference>
<dbReference type="AlphaFoldDB" id="A0ABD3PYY0"/>
<evidence type="ECO:0000256" key="1">
    <source>
        <dbReference type="SAM" id="MobiDB-lite"/>
    </source>
</evidence>
<reference evidence="2 3" key="1">
    <citation type="journal article" date="2020" name="G3 (Bethesda)">
        <title>Improved Reference Genome for Cyclotella cryptica CCMP332, a Model for Cell Wall Morphogenesis, Salinity Adaptation, and Lipid Production in Diatoms (Bacillariophyta).</title>
        <authorList>
            <person name="Roberts W.R."/>
            <person name="Downey K.M."/>
            <person name="Ruck E.C."/>
            <person name="Traller J.C."/>
            <person name="Alverson A.J."/>
        </authorList>
    </citation>
    <scope>NUCLEOTIDE SEQUENCE [LARGE SCALE GENOMIC DNA]</scope>
    <source>
        <strain evidence="2 3">CCMP332</strain>
    </source>
</reference>
<evidence type="ECO:0000313" key="3">
    <source>
        <dbReference type="Proteomes" id="UP001516023"/>
    </source>
</evidence>
<feature type="region of interest" description="Disordered" evidence="1">
    <location>
        <begin position="43"/>
        <end position="66"/>
    </location>
</feature>
<organism evidence="2 3">
    <name type="scientific">Cyclotella cryptica</name>
    <dbReference type="NCBI Taxonomy" id="29204"/>
    <lineage>
        <taxon>Eukaryota</taxon>
        <taxon>Sar</taxon>
        <taxon>Stramenopiles</taxon>
        <taxon>Ochrophyta</taxon>
        <taxon>Bacillariophyta</taxon>
        <taxon>Coscinodiscophyceae</taxon>
        <taxon>Thalassiosirophycidae</taxon>
        <taxon>Stephanodiscales</taxon>
        <taxon>Stephanodiscaceae</taxon>
        <taxon>Cyclotella</taxon>
    </lineage>
</organism>
<dbReference type="EMBL" id="JABMIG020000093">
    <property type="protein sequence ID" value="KAL3793227.1"/>
    <property type="molecule type" value="Genomic_DNA"/>
</dbReference>
<name>A0ABD3PYY0_9STRA</name>
<evidence type="ECO:0000313" key="2">
    <source>
        <dbReference type="EMBL" id="KAL3793227.1"/>
    </source>
</evidence>
<sequence length="66" mass="7785">MYLNRRKLMNDPILEMASPEAFCKAFAYVCCFEDRRPIDPVSRFPTNRRKRRVNPMGSPITPFVSF</sequence>
<protein>
    <submittedName>
        <fullName evidence="2">Uncharacterized protein</fullName>
    </submittedName>
</protein>
<proteinExistence type="predicted"/>
<comment type="caution">
    <text evidence="2">The sequence shown here is derived from an EMBL/GenBank/DDBJ whole genome shotgun (WGS) entry which is preliminary data.</text>
</comment>
<accession>A0ABD3PYY0</accession>